<proteinExistence type="predicted"/>
<sequence length="84" mass="9560">MPINIFRLYQMKVVDLTCWVPSLVFDWGQISNLSIHRGAMVLPYNTVPIAAFSPHMVVGLFTIPPRNWYSFDFIPGAPSLMMDS</sequence>
<dbReference type="EMBL" id="KY774314">
    <property type="protein sequence ID" value="ART31617.1"/>
    <property type="molecule type" value="Genomic_DNA"/>
</dbReference>
<geneLocation type="mitochondrion" evidence="1"/>
<organism evidence="1">
    <name type="scientific">Utricularia reniformis</name>
    <dbReference type="NCBI Taxonomy" id="192314"/>
    <lineage>
        <taxon>Eukaryota</taxon>
        <taxon>Viridiplantae</taxon>
        <taxon>Streptophyta</taxon>
        <taxon>Embryophyta</taxon>
        <taxon>Tracheophyta</taxon>
        <taxon>Spermatophyta</taxon>
        <taxon>Magnoliopsida</taxon>
        <taxon>eudicotyledons</taxon>
        <taxon>Gunneridae</taxon>
        <taxon>Pentapetalae</taxon>
        <taxon>asterids</taxon>
        <taxon>lamiids</taxon>
        <taxon>Lamiales</taxon>
        <taxon>Lentibulariaceae</taxon>
        <taxon>Utricularia</taxon>
    </lineage>
</organism>
<protein>
    <submittedName>
        <fullName evidence="1">Uncharacterized protein</fullName>
    </submittedName>
</protein>
<gene>
    <name evidence="1" type="ORF">AEK19_MT1423</name>
</gene>
<keyword evidence="1" id="KW-0496">Mitochondrion</keyword>
<reference evidence="1" key="1">
    <citation type="submission" date="2017-03" db="EMBL/GenBank/DDBJ databases">
        <title>The mitochondrial genome of the carnivorous plant Utricularia reniformis (Lentibulariaceae): structure, comparative analysis and evolutionary landmarks.</title>
        <authorList>
            <person name="Silva S.R."/>
            <person name="Alvarenga D.O."/>
            <person name="Michael T.P."/>
            <person name="Miranda V.F.O."/>
            <person name="Varani A.M."/>
        </authorList>
    </citation>
    <scope>NUCLEOTIDE SEQUENCE</scope>
</reference>
<dbReference type="AlphaFoldDB" id="A0A1Y0B2J7"/>
<name>A0A1Y0B2J7_9LAMI</name>
<evidence type="ECO:0000313" key="1">
    <source>
        <dbReference type="EMBL" id="ART31617.1"/>
    </source>
</evidence>
<accession>A0A1Y0B2J7</accession>